<dbReference type="PROSITE" id="PS51366">
    <property type="entry name" value="MI"/>
    <property type="match status" value="1"/>
</dbReference>
<dbReference type="InterPro" id="IPR003307">
    <property type="entry name" value="W2_domain"/>
</dbReference>
<dbReference type="InterPro" id="IPR003890">
    <property type="entry name" value="MIF4G-like_typ-3"/>
</dbReference>
<keyword evidence="5" id="KW-0648">Protein biosynthesis</keyword>
<feature type="region of interest" description="Disordered" evidence="6">
    <location>
        <begin position="478"/>
        <end position="548"/>
    </location>
</feature>
<feature type="compositionally biased region" description="Basic residues" evidence="6">
    <location>
        <begin position="478"/>
        <end position="489"/>
    </location>
</feature>
<dbReference type="PROSITE" id="PS51363">
    <property type="entry name" value="W2"/>
    <property type="match status" value="1"/>
</dbReference>
<dbReference type="GO" id="GO:0003729">
    <property type="term" value="F:mRNA binding"/>
    <property type="evidence" value="ECO:0007669"/>
    <property type="project" value="TreeGrafter"/>
</dbReference>
<feature type="region of interest" description="Disordered" evidence="6">
    <location>
        <begin position="990"/>
        <end position="1021"/>
    </location>
</feature>
<feature type="region of interest" description="Disordered" evidence="6">
    <location>
        <begin position="281"/>
        <end position="309"/>
    </location>
</feature>
<evidence type="ECO:0000256" key="6">
    <source>
        <dbReference type="SAM" id="MobiDB-lite"/>
    </source>
</evidence>
<protein>
    <submittedName>
        <fullName evidence="9">Eukaryotic translation initiation factor 4 gamma 3-like protein</fullName>
    </submittedName>
</protein>
<feature type="domain" description="MI" evidence="8">
    <location>
        <begin position="1179"/>
        <end position="1302"/>
    </location>
</feature>
<name>A0A443R333_9ACAR</name>
<dbReference type="GO" id="GO:0016281">
    <property type="term" value="C:eukaryotic translation initiation factor 4F complex"/>
    <property type="evidence" value="ECO:0007669"/>
    <property type="project" value="TreeGrafter"/>
</dbReference>
<evidence type="ECO:0000256" key="3">
    <source>
        <dbReference type="ARBA" id="ARBA00022553"/>
    </source>
</evidence>
<feature type="compositionally biased region" description="Basic and acidic residues" evidence="6">
    <location>
        <begin position="231"/>
        <end position="242"/>
    </location>
</feature>
<dbReference type="FunFam" id="1.25.40.180:FF:000042">
    <property type="entry name" value="Eukaryotic translation initiation factor 4 gamma"/>
    <property type="match status" value="1"/>
</dbReference>
<evidence type="ECO:0000313" key="10">
    <source>
        <dbReference type="Proteomes" id="UP000285301"/>
    </source>
</evidence>
<feature type="compositionally biased region" description="Polar residues" evidence="6">
    <location>
        <begin position="376"/>
        <end position="396"/>
    </location>
</feature>
<dbReference type="GO" id="GO:0003743">
    <property type="term" value="F:translation initiation factor activity"/>
    <property type="evidence" value="ECO:0007669"/>
    <property type="project" value="UniProtKB-KW"/>
</dbReference>
<feature type="compositionally biased region" description="Polar residues" evidence="6">
    <location>
        <begin position="253"/>
        <end position="269"/>
    </location>
</feature>
<dbReference type="SUPFAM" id="SSF48371">
    <property type="entry name" value="ARM repeat"/>
    <property type="match status" value="3"/>
</dbReference>
<dbReference type="PANTHER" id="PTHR23253:SF78">
    <property type="entry name" value="EUKARYOTIC TRANSLATION INITIATION FACTOR 4G1, ISOFORM B-RELATED"/>
    <property type="match status" value="1"/>
</dbReference>
<reference evidence="9 10" key="1">
    <citation type="journal article" date="2018" name="Gigascience">
        <title>Genomes of trombidid mites reveal novel predicted allergens and laterally-transferred genes associated with secondary metabolism.</title>
        <authorList>
            <person name="Dong X."/>
            <person name="Chaisiri K."/>
            <person name="Xia D."/>
            <person name="Armstrong S.D."/>
            <person name="Fang Y."/>
            <person name="Donnelly M.J."/>
            <person name="Kadowaki T."/>
            <person name="McGarry J.W."/>
            <person name="Darby A.C."/>
            <person name="Makepeace B.L."/>
        </authorList>
    </citation>
    <scope>NUCLEOTIDE SEQUENCE [LARGE SCALE GENOMIC DNA]</scope>
    <source>
        <strain evidence="9">UoL-WK</strain>
    </source>
</reference>
<feature type="region of interest" description="Disordered" evidence="6">
    <location>
        <begin position="1036"/>
        <end position="1176"/>
    </location>
</feature>
<dbReference type="Pfam" id="PF02854">
    <property type="entry name" value="MIF4G"/>
    <property type="match status" value="1"/>
</dbReference>
<feature type="compositionally biased region" description="Polar residues" evidence="6">
    <location>
        <begin position="157"/>
        <end position="177"/>
    </location>
</feature>
<proteinExistence type="inferred from homology"/>
<feature type="region of interest" description="Disordered" evidence="6">
    <location>
        <begin position="561"/>
        <end position="589"/>
    </location>
</feature>
<evidence type="ECO:0000259" key="7">
    <source>
        <dbReference type="PROSITE" id="PS51363"/>
    </source>
</evidence>
<dbReference type="EMBL" id="NCKU01002403">
    <property type="protein sequence ID" value="RWS09658.1"/>
    <property type="molecule type" value="Genomic_DNA"/>
</dbReference>
<evidence type="ECO:0000313" key="9">
    <source>
        <dbReference type="EMBL" id="RWS09658.1"/>
    </source>
</evidence>
<keyword evidence="4" id="KW-0810">Translation regulation</keyword>
<dbReference type="InterPro" id="IPR003891">
    <property type="entry name" value="Initiation_fac_eIF4g_MI"/>
</dbReference>
<feature type="compositionally biased region" description="Polar residues" evidence="6">
    <location>
        <begin position="409"/>
        <end position="421"/>
    </location>
</feature>
<feature type="domain" description="W2" evidence="7">
    <location>
        <begin position="1388"/>
        <end position="1544"/>
    </location>
</feature>
<organism evidence="9 10">
    <name type="scientific">Dinothrombium tinctorium</name>
    <dbReference type="NCBI Taxonomy" id="1965070"/>
    <lineage>
        <taxon>Eukaryota</taxon>
        <taxon>Metazoa</taxon>
        <taxon>Ecdysozoa</taxon>
        <taxon>Arthropoda</taxon>
        <taxon>Chelicerata</taxon>
        <taxon>Arachnida</taxon>
        <taxon>Acari</taxon>
        <taxon>Acariformes</taxon>
        <taxon>Trombidiformes</taxon>
        <taxon>Prostigmata</taxon>
        <taxon>Anystina</taxon>
        <taxon>Parasitengona</taxon>
        <taxon>Trombidioidea</taxon>
        <taxon>Trombidiidae</taxon>
        <taxon>Dinothrombium</taxon>
    </lineage>
</organism>
<feature type="compositionally biased region" description="Polar residues" evidence="6">
    <location>
        <begin position="1050"/>
        <end position="1071"/>
    </location>
</feature>
<feature type="region of interest" description="Disordered" evidence="6">
    <location>
        <begin position="355"/>
        <end position="425"/>
    </location>
</feature>
<feature type="compositionally biased region" description="Polar residues" evidence="6">
    <location>
        <begin position="1089"/>
        <end position="1115"/>
    </location>
</feature>
<dbReference type="Pfam" id="PF02020">
    <property type="entry name" value="W2"/>
    <property type="match status" value="1"/>
</dbReference>
<dbReference type="OrthoDB" id="6516403at2759"/>
<evidence type="ECO:0000259" key="8">
    <source>
        <dbReference type="PROSITE" id="PS51366"/>
    </source>
</evidence>
<keyword evidence="10" id="KW-1185">Reference proteome</keyword>
<dbReference type="SMART" id="SM00515">
    <property type="entry name" value="eIF5C"/>
    <property type="match status" value="1"/>
</dbReference>
<feature type="compositionally biased region" description="Basic and acidic residues" evidence="6">
    <location>
        <begin position="490"/>
        <end position="523"/>
    </location>
</feature>
<feature type="region of interest" description="Disordered" evidence="6">
    <location>
        <begin position="1"/>
        <end position="36"/>
    </location>
</feature>
<dbReference type="STRING" id="1965070.A0A443R333"/>
<dbReference type="Pfam" id="PF02847">
    <property type="entry name" value="MA3"/>
    <property type="match status" value="1"/>
</dbReference>
<feature type="compositionally biased region" description="Basic and acidic residues" evidence="6">
    <location>
        <begin position="1006"/>
        <end position="1019"/>
    </location>
</feature>
<evidence type="ECO:0000256" key="2">
    <source>
        <dbReference type="ARBA" id="ARBA00022540"/>
    </source>
</evidence>
<comment type="caution">
    <text evidence="9">The sequence shown here is derived from an EMBL/GenBank/DDBJ whole genome shotgun (WGS) entry which is preliminary data.</text>
</comment>
<feature type="region of interest" description="Disordered" evidence="6">
    <location>
        <begin position="655"/>
        <end position="692"/>
    </location>
</feature>
<dbReference type="Proteomes" id="UP000285301">
    <property type="component" value="Unassembled WGS sequence"/>
</dbReference>
<feature type="region of interest" description="Disordered" evidence="6">
    <location>
        <begin position="1541"/>
        <end position="1563"/>
    </location>
</feature>
<feature type="compositionally biased region" description="Polar residues" evidence="6">
    <location>
        <begin position="1139"/>
        <end position="1156"/>
    </location>
</feature>
<keyword evidence="3" id="KW-0597">Phosphoprotein</keyword>
<dbReference type="CDD" id="cd11559">
    <property type="entry name" value="W2_eIF4G1_like"/>
    <property type="match status" value="1"/>
</dbReference>
<dbReference type="GO" id="GO:0006417">
    <property type="term" value="P:regulation of translation"/>
    <property type="evidence" value="ECO:0007669"/>
    <property type="project" value="UniProtKB-KW"/>
</dbReference>
<comment type="similarity">
    <text evidence="1">Belongs to the eukaryotic initiation factor 4G family.</text>
</comment>
<evidence type="ECO:0000256" key="5">
    <source>
        <dbReference type="ARBA" id="ARBA00022917"/>
    </source>
</evidence>
<feature type="compositionally biased region" description="Low complexity" evidence="6">
    <location>
        <begin position="178"/>
        <end position="193"/>
    </location>
</feature>
<evidence type="ECO:0000256" key="4">
    <source>
        <dbReference type="ARBA" id="ARBA00022845"/>
    </source>
</evidence>
<evidence type="ECO:0000256" key="1">
    <source>
        <dbReference type="ARBA" id="ARBA00005775"/>
    </source>
</evidence>
<feature type="compositionally biased region" description="Basic and acidic residues" evidence="6">
    <location>
        <begin position="397"/>
        <end position="408"/>
    </location>
</feature>
<accession>A0A443R333</accession>
<dbReference type="Gene3D" id="1.25.40.180">
    <property type="match status" value="3"/>
</dbReference>
<feature type="region of interest" description="Disordered" evidence="6">
    <location>
        <begin position="157"/>
        <end position="269"/>
    </location>
</feature>
<feature type="compositionally biased region" description="Basic and acidic residues" evidence="6">
    <location>
        <begin position="1158"/>
        <end position="1168"/>
    </location>
</feature>
<feature type="compositionally biased region" description="Low complexity" evidence="6">
    <location>
        <begin position="281"/>
        <end position="295"/>
    </location>
</feature>
<gene>
    <name evidence="9" type="ORF">B4U79_13846</name>
</gene>
<dbReference type="InterPro" id="IPR016024">
    <property type="entry name" value="ARM-type_fold"/>
</dbReference>
<feature type="compositionally biased region" description="Polar residues" evidence="6">
    <location>
        <begin position="194"/>
        <end position="203"/>
    </location>
</feature>
<sequence length="1563" mass="175105">MNKGHRGQHNYYPQQPLPDIVHFPGAPGAQPNQSALTGHGLQAMQSMQAPQQMQQVNAVHTQHPRFQTTHAGNRRHNSPALMPPRQANIVQHQPAITSQANQVASGYQINQMMPPMIGRQPYNNAQYFVVQHPIQTTGPYYPFINQAAFVGMHQPPQNVQVRSTGPSSLMTQHGSNMSISQPSGSYPSSSETPTQSNENMVSYQPQQRPPEPKRERKGAVIQDPNSGHVFTEQELKSTEPVRQEAVLSEPQADASSSRNTPSNQSVISSSEAALEFRDKVSAAAASGTSQAGRSAAVEDHPPLVNSDECKTVTNVLDNSKINETPPDIGVSSAILNEDRVNEVEQISEETLNCVDDVKEPSPVLHQTDSTEEDSVNYHNEASTSDLVDNLRTVQETPKTESESEDTTKSDITNMTISNEQNGEVVDSVANVPPLVTPESNYSETLSQNNSLASHLCRNKSPIICDSLKTDDVTFKSIMKRKKRKKQRRKFKEEQITSKDKEEVAVDANKSEEINLSNEEKPSLVDEQTESGGKSESAENPSLPVPSPVLETNHAENELKDNVSSAGVQQNEKAKPEVLKVDASSQLNKNELSDKKGKYAYDPAFLKSLQNHPASMKKPDTLPKLDIIHDMPIPLRHTEPSDRYNRHSNAGVVDFLPHYMNVPPGRNPSRSSSQRGDRSGRGSQPNRPIKIISPSLTQDVKLHTVDNAWKPQLKSTESADEEAKTQELFKAFRGILNKLTPQKYSKLLDEVKKLNIDTEHRLKGILDLIFDKAVDEPAFCLQYANLCKHLATLKVVKVDENGAEKQVKFSPLLLTRCQKEFESKMYEGIDIEGKQKIIDETTDEEKKKLLLAELDEEKRRARKRSLGNIKLIGELYKLNMLTGNIMMSCVEKLLRDGEEESLECLCALLRTIGEKLEEDTKKYEQKHNLRTSIMAPYFSTLSDFVEQKKTSARVRFMIQDILDMRANNWQARKIQDENKPKTIDEIHSEAQEEEKKKMLELQQHSQKRQESLKKGGDWKNKNTQTVNMLKNLKNSSTTEQLQFGPGHAFANSWSQGARGGSQQKESIRLPSNESDRKGQRAGVTQRDSSKGQSRSQNLPQTDTMRNIIPSQDSSDQWVKKPVGRNNPPFASDYAVKQPRGSRNSSMEKGSAPSSRGSSIKRESLKKEAESESVPELSTEKFESKSIELIGEFLNNRNLEESVLTLKQFCNEQSFPMFVSNTVNHALELSSHKDQLAVGELLSHLVVNNIFSKEKFYIGLDMILQLADDVVVDVPKFFEYMGNLLSPLFLSLSDVLRKPFFKNALKSCIISGKGGKLLSHVLKSASSSTSASEVGSLWKSGNLSLSDFLLPEENEEEFVERNDLKEIFSSVKSSSGIDSSTLNDRKSMKLNKFDKFFDMITMKVQQNESTECIIELIEKNFQAHETKDPDFVSALTKAVVKGCVNSCGVSRLVKKCPLLVKYCENEEKREAKSLLALQDLSEELQHPSKMLNQIFQTLFEENVISQDAFLQWEQQYSMQPGKAVAVMACKQFLTWLKETEDSDDEDLNNLSNTRFKTKTPTVNAT</sequence>
<dbReference type="SMART" id="SM00543">
    <property type="entry name" value="MIF4G"/>
    <property type="match status" value="1"/>
</dbReference>
<feature type="compositionally biased region" description="Polar residues" evidence="6">
    <location>
        <begin position="529"/>
        <end position="539"/>
    </location>
</feature>
<dbReference type="PANTHER" id="PTHR23253">
    <property type="entry name" value="EUKARYOTIC TRANSLATION INITIATION FACTOR 4 GAMMA"/>
    <property type="match status" value="1"/>
</dbReference>
<keyword evidence="2 9" id="KW-0396">Initiation factor</keyword>
<feature type="compositionally biased region" description="Polar residues" evidence="6">
    <location>
        <begin position="561"/>
        <end position="570"/>
    </location>
</feature>